<dbReference type="EMBL" id="CP036271">
    <property type="protein sequence ID" value="QDT56345.1"/>
    <property type="molecule type" value="Genomic_DNA"/>
</dbReference>
<dbReference type="InterPro" id="IPR051918">
    <property type="entry name" value="STPP_CPPED1"/>
</dbReference>
<feature type="domain" description="Calcineurin-like phosphoesterase" evidence="1">
    <location>
        <begin position="66"/>
        <end position="240"/>
    </location>
</feature>
<dbReference type="PANTHER" id="PTHR43143">
    <property type="entry name" value="METALLOPHOSPHOESTERASE, CALCINEURIN SUPERFAMILY"/>
    <property type="match status" value="1"/>
</dbReference>
<dbReference type="AlphaFoldDB" id="A0A517SJQ1"/>
<dbReference type="Proteomes" id="UP000315700">
    <property type="component" value="Chromosome"/>
</dbReference>
<reference evidence="2 3" key="1">
    <citation type="submission" date="2019-02" db="EMBL/GenBank/DDBJ databases">
        <title>Deep-cultivation of Planctomycetes and their phenomic and genomic characterization uncovers novel biology.</title>
        <authorList>
            <person name="Wiegand S."/>
            <person name="Jogler M."/>
            <person name="Boedeker C."/>
            <person name="Pinto D."/>
            <person name="Vollmers J."/>
            <person name="Rivas-Marin E."/>
            <person name="Kohn T."/>
            <person name="Peeters S.H."/>
            <person name="Heuer A."/>
            <person name="Rast P."/>
            <person name="Oberbeckmann S."/>
            <person name="Bunk B."/>
            <person name="Jeske O."/>
            <person name="Meyerdierks A."/>
            <person name="Storesund J.E."/>
            <person name="Kallscheuer N."/>
            <person name="Luecker S."/>
            <person name="Lage O.M."/>
            <person name="Pohl T."/>
            <person name="Merkel B.J."/>
            <person name="Hornburger P."/>
            <person name="Mueller R.-W."/>
            <person name="Bruemmer F."/>
            <person name="Labrenz M."/>
            <person name="Spormann A.M."/>
            <person name="Op den Camp H."/>
            <person name="Overmann J."/>
            <person name="Amann R."/>
            <person name="Jetten M.S.M."/>
            <person name="Mascher T."/>
            <person name="Medema M.H."/>
            <person name="Devos D.P."/>
            <person name="Kaster A.-K."/>
            <person name="Ovreas L."/>
            <person name="Rohde M."/>
            <person name="Galperin M.Y."/>
            <person name="Jogler C."/>
        </authorList>
    </citation>
    <scope>NUCLEOTIDE SEQUENCE [LARGE SCALE GENOMIC DNA]</scope>
    <source>
        <strain evidence="2 3">Pan44</strain>
    </source>
</reference>
<dbReference type="InterPro" id="IPR029052">
    <property type="entry name" value="Metallo-depent_PP-like"/>
</dbReference>
<accession>A0A517SJQ1</accession>
<evidence type="ECO:0000313" key="3">
    <source>
        <dbReference type="Proteomes" id="UP000315700"/>
    </source>
</evidence>
<dbReference type="InterPro" id="IPR006311">
    <property type="entry name" value="TAT_signal"/>
</dbReference>
<proteinExistence type="predicted"/>
<gene>
    <name evidence="2" type="ORF">Pan44_43980</name>
</gene>
<name>A0A517SJQ1_9PLAN</name>
<organism evidence="2 3">
    <name type="scientific">Caulifigura coniformis</name>
    <dbReference type="NCBI Taxonomy" id="2527983"/>
    <lineage>
        <taxon>Bacteria</taxon>
        <taxon>Pseudomonadati</taxon>
        <taxon>Planctomycetota</taxon>
        <taxon>Planctomycetia</taxon>
        <taxon>Planctomycetales</taxon>
        <taxon>Planctomycetaceae</taxon>
        <taxon>Caulifigura</taxon>
    </lineage>
</organism>
<protein>
    <submittedName>
        <fullName evidence="2">Calcineurin-like phosphoesterase</fullName>
    </submittedName>
</protein>
<dbReference type="KEGG" id="ccos:Pan44_43980"/>
<dbReference type="PANTHER" id="PTHR43143:SF5">
    <property type="entry name" value="SECRETED PROTEIN"/>
    <property type="match status" value="1"/>
</dbReference>
<dbReference type="Pfam" id="PF00149">
    <property type="entry name" value="Metallophos"/>
    <property type="match status" value="1"/>
</dbReference>
<dbReference type="RefSeq" id="WP_145033705.1">
    <property type="nucleotide sequence ID" value="NZ_CP036271.1"/>
</dbReference>
<dbReference type="SUPFAM" id="SSF56300">
    <property type="entry name" value="Metallo-dependent phosphatases"/>
    <property type="match status" value="1"/>
</dbReference>
<dbReference type="PROSITE" id="PS51318">
    <property type="entry name" value="TAT"/>
    <property type="match status" value="1"/>
</dbReference>
<dbReference type="GO" id="GO:0016787">
    <property type="term" value="F:hydrolase activity"/>
    <property type="evidence" value="ECO:0007669"/>
    <property type="project" value="InterPro"/>
</dbReference>
<sequence>MTDATRRDFLKVGATAAFSTFAAPSAFGQDNRTAPPKKPAARKADVYADAIFQAGPPPKLEEGSFSIAVLPDTQMYCQSVPEGFYAQTKWIVDQAKERNIAAVLHLGDITNRNTPEQWEVAQKAMRQLDGHVPYFMCCGNHDYGKGGGCADRTTHFNDYFPLAHYSDLKTFGGVYDREPDRLENSWHTFTAGGRKFLVVALEFGPRNDVIRWANEIVAKHKDHSAILITHAYMYYDETRYDWKKYGLKQTWNPHNYPVAKATADDVNDGEELWSKLVSPNGNFLMTLNGHVLNDGLGRTVTKDAQGREVAQMLVNFQMKPKGGDGWLRLLEFKADGRTVDVIDFSPTRNECNVSSQNRFTITLPA</sequence>
<dbReference type="Gene3D" id="3.60.21.10">
    <property type="match status" value="1"/>
</dbReference>
<evidence type="ECO:0000313" key="2">
    <source>
        <dbReference type="EMBL" id="QDT56345.1"/>
    </source>
</evidence>
<dbReference type="InterPro" id="IPR004843">
    <property type="entry name" value="Calcineurin-like_PHP"/>
</dbReference>
<keyword evidence="3" id="KW-1185">Reference proteome</keyword>
<dbReference type="InParanoid" id="A0A517SJQ1"/>
<evidence type="ECO:0000259" key="1">
    <source>
        <dbReference type="Pfam" id="PF00149"/>
    </source>
</evidence>
<dbReference type="OrthoDB" id="9772095at2"/>